<dbReference type="EMBL" id="BCMS01000001">
    <property type="protein sequence ID" value="GAQ21986.1"/>
    <property type="molecule type" value="Genomic_DNA"/>
</dbReference>
<evidence type="ECO:0000313" key="4">
    <source>
        <dbReference type="Proteomes" id="UP000056209"/>
    </source>
</evidence>
<sequence length="197" mass="19574">MNRTLIVLTALTLGTAALAEGTAPTTPAPTTPAPTTPAPTTPAPTTTVTLPGNVTASAADAWKAFIAAGGTATLLGADGSVIGTLNADGTVTLTGTATLSDVRSVTLTPATGEALTVNVTRDLSRPGAIKIEFTDARGRTQSLPLPAVANRLKAAPGSDDTDESGEDGDKDKSEKSGKDGKDDKGGKPSTNPGKGRP</sequence>
<name>A0A100HJN7_9DEIO</name>
<feature type="chain" id="PRO_5007086569" evidence="2">
    <location>
        <begin position="20"/>
        <end position="197"/>
    </location>
</feature>
<dbReference type="Proteomes" id="UP000056209">
    <property type="component" value="Unassembled WGS sequence"/>
</dbReference>
<accession>A0A100HJN7</accession>
<evidence type="ECO:0000256" key="2">
    <source>
        <dbReference type="SAM" id="SignalP"/>
    </source>
</evidence>
<keyword evidence="4" id="KW-1185">Reference proteome</keyword>
<comment type="caution">
    <text evidence="3">The sequence shown here is derived from an EMBL/GenBank/DDBJ whole genome shotgun (WGS) entry which is preliminary data.</text>
</comment>
<proteinExistence type="predicted"/>
<evidence type="ECO:0000313" key="3">
    <source>
        <dbReference type="EMBL" id="GAQ21986.1"/>
    </source>
</evidence>
<gene>
    <name evidence="3" type="ORF">DEIGR_102013</name>
</gene>
<feature type="region of interest" description="Disordered" evidence="1">
    <location>
        <begin position="21"/>
        <end position="47"/>
    </location>
</feature>
<feature type="compositionally biased region" description="Basic and acidic residues" evidence="1">
    <location>
        <begin position="167"/>
        <end position="186"/>
    </location>
</feature>
<feature type="compositionally biased region" description="Pro residues" evidence="1">
    <location>
        <begin position="26"/>
        <end position="42"/>
    </location>
</feature>
<feature type="signal peptide" evidence="2">
    <location>
        <begin position="1"/>
        <end position="19"/>
    </location>
</feature>
<feature type="region of interest" description="Disordered" evidence="1">
    <location>
        <begin position="148"/>
        <end position="197"/>
    </location>
</feature>
<dbReference type="AlphaFoldDB" id="A0A100HJN7"/>
<protein>
    <submittedName>
        <fullName evidence="3">Uncharacterized protein</fullName>
    </submittedName>
</protein>
<evidence type="ECO:0000256" key="1">
    <source>
        <dbReference type="SAM" id="MobiDB-lite"/>
    </source>
</evidence>
<organism evidence="3 4">
    <name type="scientific">Deinococcus grandis</name>
    <dbReference type="NCBI Taxonomy" id="57498"/>
    <lineage>
        <taxon>Bacteria</taxon>
        <taxon>Thermotogati</taxon>
        <taxon>Deinococcota</taxon>
        <taxon>Deinococci</taxon>
        <taxon>Deinococcales</taxon>
        <taxon>Deinococcaceae</taxon>
        <taxon>Deinococcus</taxon>
    </lineage>
</organism>
<keyword evidence="2" id="KW-0732">Signal</keyword>
<dbReference type="RefSeq" id="WP_174518656.1">
    <property type="nucleotide sequence ID" value="NZ_BCMS01000001.1"/>
</dbReference>
<reference evidence="4" key="1">
    <citation type="submission" date="2015-11" db="EMBL/GenBank/DDBJ databases">
        <title>Draft Genome Sequence of the Radioresistant Bacterium Deinococcus grandis, Isolated from Freshwater Fish in Japan.</title>
        <authorList>
            <person name="Satoh K."/>
            <person name="Onodera T."/>
            <person name="Omoso K."/>
            <person name="Takeda-Yano K."/>
            <person name="Katayama T."/>
            <person name="Oono Y."/>
            <person name="Narumi I."/>
        </authorList>
    </citation>
    <scope>NUCLEOTIDE SEQUENCE [LARGE SCALE GENOMIC DNA]</scope>
    <source>
        <strain evidence="4">ATCC 43672</strain>
    </source>
</reference>
<feature type="compositionally biased region" description="Polar residues" evidence="1">
    <location>
        <begin position="188"/>
        <end position="197"/>
    </location>
</feature>